<keyword evidence="2" id="KW-0805">Transcription regulation</keyword>
<evidence type="ECO:0000256" key="3">
    <source>
        <dbReference type="ARBA" id="ARBA00023125"/>
    </source>
</evidence>
<dbReference type="InterPro" id="IPR036388">
    <property type="entry name" value="WH-like_DNA-bd_sf"/>
</dbReference>
<evidence type="ECO:0000259" key="5">
    <source>
        <dbReference type="Pfam" id="PF04326"/>
    </source>
</evidence>
<dbReference type="PANTHER" id="PTHR30595:SF6">
    <property type="entry name" value="SCHLAFEN ALBA-2 DOMAIN-CONTAINING PROTEIN"/>
    <property type="match status" value="1"/>
</dbReference>
<reference evidence="6" key="1">
    <citation type="submission" date="2013-02" db="EMBL/GenBank/DDBJ databases">
        <title>A Phage-Like Chromosomal Island (SanCI) from a Daptomycin-Resistant Strain of Streptococcus anginosus that integrates into DNA mismatch repair gene mutL.</title>
        <authorList>
            <person name="Nguyen S.V."/>
            <person name="Tu T."/>
            <person name="Hendrickson C.G."/>
            <person name="McShan W.M."/>
        </authorList>
    </citation>
    <scope>NUCLEOTIDE SEQUENCE</scope>
    <source>
        <strain evidence="6">J4206</strain>
    </source>
</reference>
<dbReference type="InterPro" id="IPR038475">
    <property type="entry name" value="RecG_C_sf"/>
</dbReference>
<dbReference type="GO" id="GO:0003677">
    <property type="term" value="F:DNA binding"/>
    <property type="evidence" value="ECO:0007669"/>
    <property type="project" value="UniProtKB-KW"/>
</dbReference>
<dbReference type="Pfam" id="PF13749">
    <property type="entry name" value="HATPase_c_4"/>
    <property type="match status" value="1"/>
</dbReference>
<dbReference type="InterPro" id="IPR038461">
    <property type="entry name" value="Schlafen_AlbA_2_dom_sf"/>
</dbReference>
<dbReference type="GO" id="GO:0045892">
    <property type="term" value="P:negative regulation of DNA-templated transcription"/>
    <property type="evidence" value="ECO:0007669"/>
    <property type="project" value="InterPro"/>
</dbReference>
<evidence type="ECO:0000256" key="4">
    <source>
        <dbReference type="ARBA" id="ARBA00023163"/>
    </source>
</evidence>
<feature type="domain" description="Schlafen AlbA-2" evidence="5">
    <location>
        <begin position="26"/>
        <end position="148"/>
    </location>
</feature>
<dbReference type="SUPFAM" id="SSF46785">
    <property type="entry name" value="Winged helix' DNA-binding domain"/>
    <property type="match status" value="1"/>
</dbReference>
<dbReference type="InterPro" id="IPR007421">
    <property type="entry name" value="Schlafen_AlbA_2_dom"/>
</dbReference>
<keyword evidence="4" id="KW-0804">Transcription</keyword>
<protein>
    <submittedName>
        <fullName evidence="6">Divergent AAA domain protein</fullName>
    </submittedName>
</protein>
<sequence length="516" mass="60264">MCECVCELIGVKMIEYDIQKLLLSGESQSVEFKEAKNSFPKDGMKTICSFANTNNGLLILGVSENTKNKDFYISGVNNSDKVLDELYSLLNNPKKINRNVVNEESVQITNIKGKDIIIIPVNKVNYKEKPIHLNENIASTYFRQGTGDFRCSQEQINAMLRDSAKESFDSTLVQDFSILDLDKETINRYREKFDNINAEHPFSKLDNEQFLLKINALRRDRSDNKVKPTVAGLLIFGTHTAIKEFIPHYNVEYVLKEFTENNRFKDRVIYDGTWGEDNLFNFFYLVIEKLYLTLNDNSNIQENSINRIGISKLRIAIREAFVNSLIHSDYKSEKGIMVIRYSDRYIFTNGGTLRIDLRDFFSGAHSDPRNYLIQEIFRFLNLCEKAGTGIPKIMEAVKESHLKYPKLQTKLDSVEFTLWDTSLIDNLDIDNEYEKKILELIIENRFVTREILEEKLKIHKNTILKYLKKLVEKQAIDKFRSGRQYVYFIAQNQDPEFQKYNHIDAMYSLLEEMKRK</sequence>
<dbReference type="Pfam" id="PF04326">
    <property type="entry name" value="SLFN_AlbA_2"/>
    <property type="match status" value="1"/>
</dbReference>
<gene>
    <name evidence="6" type="primary">recG</name>
</gene>
<dbReference type="Gene3D" id="3.30.950.30">
    <property type="entry name" value="Schlafen, AAA domain"/>
    <property type="match status" value="1"/>
</dbReference>
<organism evidence="6">
    <name type="scientific">Streptococcus anginosus</name>
    <dbReference type="NCBI Taxonomy" id="1328"/>
    <lineage>
        <taxon>Bacteria</taxon>
        <taxon>Bacillati</taxon>
        <taxon>Bacillota</taxon>
        <taxon>Bacilli</taxon>
        <taxon>Lactobacillales</taxon>
        <taxon>Streptococcaceae</taxon>
        <taxon>Streptococcus</taxon>
        <taxon>Streptococcus anginosus group</taxon>
    </lineage>
</organism>
<dbReference type="Gene3D" id="3.30.565.60">
    <property type="match status" value="1"/>
</dbReference>
<dbReference type="InterPro" id="IPR036390">
    <property type="entry name" value="WH_DNA-bd_sf"/>
</dbReference>
<evidence type="ECO:0000256" key="2">
    <source>
        <dbReference type="ARBA" id="ARBA00023015"/>
    </source>
</evidence>
<dbReference type="InterPro" id="IPR005650">
    <property type="entry name" value="BlaI_family"/>
</dbReference>
<name>R4SB10_STRAP</name>
<dbReference type="Pfam" id="PF03965">
    <property type="entry name" value="Penicillinase_R"/>
    <property type="match status" value="1"/>
</dbReference>
<dbReference type="PANTHER" id="PTHR30595">
    <property type="entry name" value="GLPR-RELATED TRANSCRIPTIONAL REPRESSOR"/>
    <property type="match status" value="1"/>
</dbReference>
<keyword evidence="3" id="KW-0238">DNA-binding</keyword>
<dbReference type="AlphaFoldDB" id="R4SB10"/>
<comment type="similarity">
    <text evidence="1">Belongs to the BlaI transcriptional regulatory family.</text>
</comment>
<proteinExistence type="inferred from homology"/>
<accession>R4SB10</accession>
<evidence type="ECO:0000256" key="1">
    <source>
        <dbReference type="ARBA" id="ARBA00011046"/>
    </source>
</evidence>
<dbReference type="Gene3D" id="1.10.10.10">
    <property type="entry name" value="Winged helix-like DNA-binding domain superfamily/Winged helix DNA-binding domain"/>
    <property type="match status" value="1"/>
</dbReference>
<dbReference type="EMBL" id="KC617870">
    <property type="protein sequence ID" value="AGL95797.1"/>
    <property type="molecule type" value="Genomic_DNA"/>
</dbReference>
<evidence type="ECO:0000313" key="6">
    <source>
        <dbReference type="EMBL" id="AGL95797.1"/>
    </source>
</evidence>